<dbReference type="InterPro" id="IPR053716">
    <property type="entry name" value="Flag_assembly_chemotaxis_eff"/>
</dbReference>
<evidence type="ECO:0000256" key="2">
    <source>
        <dbReference type="ARBA" id="ARBA00010004"/>
    </source>
</evidence>
<keyword evidence="5" id="KW-1003">Cell membrane</keyword>
<dbReference type="GO" id="GO:0044781">
    <property type="term" value="P:bacterial-type flagellum organization"/>
    <property type="evidence" value="ECO:0007669"/>
    <property type="project" value="UniProtKB-KW"/>
</dbReference>
<dbReference type="GO" id="GO:0009288">
    <property type="term" value="C:bacterial-type flagellum"/>
    <property type="evidence" value="ECO:0007669"/>
    <property type="project" value="InterPro"/>
</dbReference>
<keyword evidence="12" id="KW-0966">Cell projection</keyword>
<dbReference type="EMBL" id="SNYJ01000007">
    <property type="protein sequence ID" value="TDQ39649.1"/>
    <property type="molecule type" value="Genomic_DNA"/>
</dbReference>
<accession>A0A4R6U501</accession>
<dbReference type="NCBIfam" id="TIGR02473">
    <property type="entry name" value="flagell_FliJ"/>
    <property type="match status" value="1"/>
</dbReference>
<reference evidence="12 13" key="1">
    <citation type="submission" date="2019-03" db="EMBL/GenBank/DDBJ databases">
        <title>Genomic Encyclopedia of Type Strains, Phase IV (KMG-IV): sequencing the most valuable type-strain genomes for metagenomic binning, comparative biology and taxonomic classification.</title>
        <authorList>
            <person name="Goeker M."/>
        </authorList>
    </citation>
    <scope>NUCLEOTIDE SEQUENCE [LARGE SCALE GENOMIC DNA]</scope>
    <source>
        <strain evidence="12 13">DSM 28697</strain>
    </source>
</reference>
<keyword evidence="4" id="KW-0813">Transport</keyword>
<comment type="subcellular location">
    <subcellularLocation>
        <location evidence="1">Cell membrane</location>
        <topology evidence="1">Peripheral membrane protein</topology>
        <orientation evidence="1">Cytoplasmic side</orientation>
    </subcellularLocation>
</comment>
<keyword evidence="12" id="KW-0282">Flagellum</keyword>
<evidence type="ECO:0000313" key="12">
    <source>
        <dbReference type="EMBL" id="TDQ39649.1"/>
    </source>
</evidence>
<evidence type="ECO:0000256" key="4">
    <source>
        <dbReference type="ARBA" id="ARBA00022448"/>
    </source>
</evidence>
<keyword evidence="8" id="KW-0653">Protein transport</keyword>
<evidence type="ECO:0000256" key="7">
    <source>
        <dbReference type="ARBA" id="ARBA00022795"/>
    </source>
</evidence>
<comment type="caution">
    <text evidence="12">The sequence shown here is derived from an EMBL/GenBank/DDBJ whole genome shotgun (WGS) entry which is preliminary data.</text>
</comment>
<evidence type="ECO:0000256" key="10">
    <source>
        <dbReference type="ARBA" id="ARBA00023225"/>
    </source>
</evidence>
<proteinExistence type="inferred from homology"/>
<keyword evidence="12" id="KW-0969">Cilium</keyword>
<gene>
    <name evidence="12" type="ORF">EV213_10716</name>
</gene>
<evidence type="ECO:0000256" key="3">
    <source>
        <dbReference type="ARBA" id="ARBA00020392"/>
    </source>
</evidence>
<dbReference type="GO" id="GO:0015031">
    <property type="term" value="P:protein transport"/>
    <property type="evidence" value="ECO:0007669"/>
    <property type="project" value="UniProtKB-KW"/>
</dbReference>
<keyword evidence="13" id="KW-1185">Reference proteome</keyword>
<dbReference type="GO" id="GO:0071973">
    <property type="term" value="P:bacterial-type flagellum-dependent cell motility"/>
    <property type="evidence" value="ECO:0007669"/>
    <property type="project" value="InterPro"/>
</dbReference>
<keyword evidence="9" id="KW-0472">Membrane</keyword>
<dbReference type="AlphaFoldDB" id="A0A4R6U501"/>
<dbReference type="GO" id="GO:0006935">
    <property type="term" value="P:chemotaxis"/>
    <property type="evidence" value="ECO:0007669"/>
    <property type="project" value="UniProtKB-KW"/>
</dbReference>
<feature type="coiled-coil region" evidence="11">
    <location>
        <begin position="73"/>
        <end position="134"/>
    </location>
</feature>
<keyword evidence="6" id="KW-0145">Chemotaxis</keyword>
<name>A0A4R6U501_9BACI</name>
<dbReference type="RefSeq" id="WP_133580328.1">
    <property type="nucleotide sequence ID" value="NZ_SNYJ01000007.1"/>
</dbReference>
<comment type="similarity">
    <text evidence="2">Belongs to the FliJ family.</text>
</comment>
<evidence type="ECO:0000256" key="8">
    <source>
        <dbReference type="ARBA" id="ARBA00022927"/>
    </source>
</evidence>
<keyword evidence="7" id="KW-1005">Bacterial flagellum biogenesis</keyword>
<dbReference type="GO" id="GO:0005886">
    <property type="term" value="C:plasma membrane"/>
    <property type="evidence" value="ECO:0007669"/>
    <property type="project" value="UniProtKB-SubCell"/>
</dbReference>
<evidence type="ECO:0000256" key="1">
    <source>
        <dbReference type="ARBA" id="ARBA00004413"/>
    </source>
</evidence>
<dbReference type="Pfam" id="PF02050">
    <property type="entry name" value="FliJ"/>
    <property type="match status" value="1"/>
</dbReference>
<dbReference type="Proteomes" id="UP000295632">
    <property type="component" value="Unassembled WGS sequence"/>
</dbReference>
<keyword evidence="11" id="KW-0175">Coiled coil</keyword>
<protein>
    <recommendedName>
        <fullName evidence="3">Flagellar FliJ protein</fullName>
    </recommendedName>
</protein>
<sequence length="149" mass="17297">MRLKHRFDKIIRLKSHETVSARQAYDQAVEMFRIEGTALYHLLKEKEAVETELGEVLKKGCTLLHIQSSQAFLGQLSEEVARKQHQVADARNVMQAKQEVLLLKNIEQKKYEHLKDVQTQKEKELHQAEEAKMLDEVSIQQHQKNGAQV</sequence>
<evidence type="ECO:0000256" key="9">
    <source>
        <dbReference type="ARBA" id="ARBA00023136"/>
    </source>
</evidence>
<dbReference type="OrthoDB" id="2968361at2"/>
<dbReference type="InterPro" id="IPR012823">
    <property type="entry name" value="Flagell_FliJ"/>
</dbReference>
<keyword evidence="10" id="KW-1006">Bacterial flagellum protein export</keyword>
<evidence type="ECO:0000256" key="5">
    <source>
        <dbReference type="ARBA" id="ARBA00022475"/>
    </source>
</evidence>
<evidence type="ECO:0000313" key="13">
    <source>
        <dbReference type="Proteomes" id="UP000295632"/>
    </source>
</evidence>
<dbReference type="Gene3D" id="1.10.287.1700">
    <property type="match status" value="1"/>
</dbReference>
<evidence type="ECO:0000256" key="6">
    <source>
        <dbReference type="ARBA" id="ARBA00022500"/>
    </source>
</evidence>
<organism evidence="12 13">
    <name type="scientific">Aureibacillus halotolerans</name>
    <dbReference type="NCBI Taxonomy" id="1508390"/>
    <lineage>
        <taxon>Bacteria</taxon>
        <taxon>Bacillati</taxon>
        <taxon>Bacillota</taxon>
        <taxon>Bacilli</taxon>
        <taxon>Bacillales</taxon>
        <taxon>Bacillaceae</taxon>
        <taxon>Aureibacillus</taxon>
    </lineage>
</organism>
<evidence type="ECO:0000256" key="11">
    <source>
        <dbReference type="SAM" id="Coils"/>
    </source>
</evidence>